<comment type="similarity">
    <text evidence="1 6">Belongs to the F-actin-capping protein alpha subunit family.</text>
</comment>
<organism evidence="7 8">
    <name type="scientific">Lodderomyces beijingensis</name>
    <dbReference type="NCBI Taxonomy" id="1775926"/>
    <lineage>
        <taxon>Eukaryota</taxon>
        <taxon>Fungi</taxon>
        <taxon>Dikarya</taxon>
        <taxon>Ascomycota</taxon>
        <taxon>Saccharomycotina</taxon>
        <taxon>Pichiomycetes</taxon>
        <taxon>Debaryomycetaceae</taxon>
        <taxon>Candida/Lodderomyces clade</taxon>
        <taxon>Lodderomyces</taxon>
    </lineage>
</organism>
<evidence type="ECO:0000313" key="8">
    <source>
        <dbReference type="Proteomes" id="UP001497383"/>
    </source>
</evidence>
<evidence type="ECO:0000256" key="3">
    <source>
        <dbReference type="ARBA" id="ARBA00022467"/>
    </source>
</evidence>
<sequence>MSVQLQELIASLIQSAPSPELANVSHNLKTISGASSSTVEDSLTRYIHSQPIAVSGYIVSQHNKDPKSSKYVDYVRGQRFNFDLRRDQVIDVETVGDLARVDAKLVSSLEQYGKDYFYDFSFTVIPSDDVGVFRVVIVGQRRNMENFYTGVWRSEYEIKDGRIEGDVSIDIHYFEDGNVRLKYSDVVNGELSNGGGGGANAVVNFINKTENQIEKKIIAEFQVLNQQSFKNLRRLLPVTRSKINWGNAIGNYRLGSDVVNRK</sequence>
<dbReference type="Gene3D" id="3.90.1150.210">
    <property type="entry name" value="F-actin capping protein, beta subunit"/>
    <property type="match status" value="1"/>
</dbReference>
<comment type="function">
    <text evidence="5 6">F-actin-capping proteins bind in a Ca(2+)-independent manner to the fast growing ends of actin filaments (barbed end) thereby blocking the exchange of subunits at these ends. Unlike other capping proteins (such as gelsolin and severin), these proteins do not sever actin filaments.</text>
</comment>
<evidence type="ECO:0000313" key="7">
    <source>
        <dbReference type="EMBL" id="CAK9436372.1"/>
    </source>
</evidence>
<comment type="subunit">
    <text evidence="6">Heterodimer of an alpha and a beta subunit.</text>
</comment>
<dbReference type="InterPro" id="IPR037282">
    <property type="entry name" value="CapZ_alpha/beta"/>
</dbReference>
<evidence type="ECO:0000256" key="1">
    <source>
        <dbReference type="ARBA" id="ARBA00010479"/>
    </source>
</evidence>
<keyword evidence="8" id="KW-1185">Reference proteome</keyword>
<dbReference type="Gene3D" id="3.30.1140.60">
    <property type="entry name" value="F-actin capping protein, alpha subunit"/>
    <property type="match status" value="1"/>
</dbReference>
<dbReference type="SUPFAM" id="SSF90096">
    <property type="entry name" value="Subunits of heterodimeric actin filament capping protein Capz"/>
    <property type="match status" value="1"/>
</dbReference>
<gene>
    <name evidence="7" type="ORF">LODBEIA_P09300</name>
</gene>
<evidence type="ECO:0000256" key="4">
    <source>
        <dbReference type="ARBA" id="ARBA00023203"/>
    </source>
</evidence>
<dbReference type="PROSITE" id="PS00749">
    <property type="entry name" value="F_ACTIN_CAPPING_A_2"/>
    <property type="match status" value="1"/>
</dbReference>
<reference evidence="7 8" key="1">
    <citation type="submission" date="2024-03" db="EMBL/GenBank/DDBJ databases">
        <authorList>
            <person name="Brejova B."/>
        </authorList>
    </citation>
    <scope>NUCLEOTIDE SEQUENCE [LARGE SCALE GENOMIC DNA]</scope>
    <source>
        <strain evidence="7 8">CBS 14171</strain>
    </source>
</reference>
<dbReference type="GeneID" id="92206126"/>
<dbReference type="InterPro" id="IPR017865">
    <property type="entry name" value="F-actin_cap_asu_CS"/>
</dbReference>
<keyword evidence="3 6" id="KW-0117">Actin capping</keyword>
<keyword evidence="4 6" id="KW-0009">Actin-binding</keyword>
<evidence type="ECO:0000256" key="5">
    <source>
        <dbReference type="ARBA" id="ARBA00025389"/>
    </source>
</evidence>
<evidence type="ECO:0000256" key="2">
    <source>
        <dbReference type="ARBA" id="ARBA00014038"/>
    </source>
</evidence>
<dbReference type="RefSeq" id="XP_066827868.1">
    <property type="nucleotide sequence ID" value="XM_066976905.1"/>
</dbReference>
<dbReference type="InterPro" id="IPR042489">
    <property type="entry name" value="CapZ_alpha_1"/>
</dbReference>
<dbReference type="InterPro" id="IPR042276">
    <property type="entry name" value="CapZ_alpha/beta_2"/>
</dbReference>
<name>A0ABP0ZIP7_9ASCO</name>
<accession>A0ABP0ZIP7</accession>
<protein>
    <recommendedName>
        <fullName evidence="2 6">F-actin-capping protein subunit alpha</fullName>
    </recommendedName>
</protein>
<dbReference type="Pfam" id="PF01267">
    <property type="entry name" value="F-actin_cap_A"/>
    <property type="match status" value="1"/>
</dbReference>
<evidence type="ECO:0000256" key="6">
    <source>
        <dbReference type="RuleBase" id="RU365077"/>
    </source>
</evidence>
<dbReference type="PRINTS" id="PR00191">
    <property type="entry name" value="FACTINCAPA"/>
</dbReference>
<dbReference type="PANTHER" id="PTHR10653">
    <property type="entry name" value="F-ACTIN-CAPPING PROTEIN SUBUNIT ALPHA"/>
    <property type="match status" value="1"/>
</dbReference>
<dbReference type="PANTHER" id="PTHR10653:SF0">
    <property type="entry name" value="F-ACTIN-CAPPING PROTEIN SUBUNIT ALPHA"/>
    <property type="match status" value="1"/>
</dbReference>
<proteinExistence type="inferred from homology"/>
<dbReference type="Proteomes" id="UP001497383">
    <property type="component" value="Chromosome 1"/>
</dbReference>
<dbReference type="EMBL" id="OZ022405">
    <property type="protein sequence ID" value="CAK9436372.1"/>
    <property type="molecule type" value="Genomic_DNA"/>
</dbReference>
<dbReference type="InterPro" id="IPR002189">
    <property type="entry name" value="CapZ_alpha"/>
</dbReference>